<dbReference type="NCBIfam" id="TIGR02532">
    <property type="entry name" value="IV_pilin_GFxxxE"/>
    <property type="match status" value="1"/>
</dbReference>
<accession>A0A1F6NPF5</accession>
<keyword evidence="1" id="KW-0812">Transmembrane</keyword>
<evidence type="ECO:0000313" key="3">
    <source>
        <dbReference type="Proteomes" id="UP000178349"/>
    </source>
</evidence>
<evidence type="ECO:0000313" key="2">
    <source>
        <dbReference type="EMBL" id="OGH85877.1"/>
    </source>
</evidence>
<dbReference type="EMBL" id="MFQW01000035">
    <property type="protein sequence ID" value="OGH85877.1"/>
    <property type="molecule type" value="Genomic_DNA"/>
</dbReference>
<gene>
    <name evidence="2" type="ORF">A2493_02415</name>
</gene>
<dbReference type="Pfam" id="PF07963">
    <property type="entry name" value="N_methyl"/>
    <property type="match status" value="1"/>
</dbReference>
<comment type="caution">
    <text evidence="2">The sequence shown here is derived from an EMBL/GenBank/DDBJ whole genome shotgun (WGS) entry which is preliminary data.</text>
</comment>
<feature type="transmembrane region" description="Helical" evidence="1">
    <location>
        <begin position="7"/>
        <end position="32"/>
    </location>
</feature>
<organism evidence="2 3">
    <name type="scientific">Candidatus Magasanikbacteria bacterium RIFOXYC12_FULL_33_11</name>
    <dbReference type="NCBI Taxonomy" id="1798701"/>
    <lineage>
        <taxon>Bacteria</taxon>
        <taxon>Candidatus Magasanikiibacteriota</taxon>
    </lineage>
</organism>
<name>A0A1F6NPF5_9BACT</name>
<dbReference type="Proteomes" id="UP000178349">
    <property type="component" value="Unassembled WGS sequence"/>
</dbReference>
<evidence type="ECO:0008006" key="4">
    <source>
        <dbReference type="Google" id="ProtNLM"/>
    </source>
</evidence>
<reference evidence="2 3" key="1">
    <citation type="journal article" date="2016" name="Nat. Commun.">
        <title>Thousands of microbial genomes shed light on interconnected biogeochemical processes in an aquifer system.</title>
        <authorList>
            <person name="Anantharaman K."/>
            <person name="Brown C.T."/>
            <person name="Hug L.A."/>
            <person name="Sharon I."/>
            <person name="Castelle C.J."/>
            <person name="Probst A.J."/>
            <person name="Thomas B.C."/>
            <person name="Singh A."/>
            <person name="Wilkins M.J."/>
            <person name="Karaoz U."/>
            <person name="Brodie E.L."/>
            <person name="Williams K.H."/>
            <person name="Hubbard S.S."/>
            <person name="Banfield J.F."/>
        </authorList>
    </citation>
    <scope>NUCLEOTIDE SEQUENCE [LARGE SCALE GENOMIC DNA]</scope>
</reference>
<dbReference type="InterPro" id="IPR012902">
    <property type="entry name" value="N_methyl_site"/>
</dbReference>
<evidence type="ECO:0000256" key="1">
    <source>
        <dbReference type="SAM" id="Phobius"/>
    </source>
</evidence>
<proteinExistence type="predicted"/>
<sequence>MIKNRKAFTLIEIIVVMAIFSILVAGASWFVIGTNKDLAVMWEQLITQNEGKKTIDHVVNYVRRAETSSVGAYSLDTTEDYNLVFYANVDEDSMIEKVKFWLDTDNILKETITKPSSTASSNLYENGSSETVNLAENVKNMTVGKPVFLYYDENYTGIGSPLSGNFNFTDVRVVQVQLELEKDPTKTPVPLHVESKAFIRSTKTN</sequence>
<keyword evidence="1" id="KW-0472">Membrane</keyword>
<protein>
    <recommendedName>
        <fullName evidence="4">Prepilin-type N-terminal cleavage/methylation domain-containing protein</fullName>
    </recommendedName>
</protein>
<dbReference type="AlphaFoldDB" id="A0A1F6NPF5"/>
<keyword evidence="1" id="KW-1133">Transmembrane helix</keyword>